<evidence type="ECO:0000313" key="4">
    <source>
        <dbReference type="Proteomes" id="UP000306918"/>
    </source>
</evidence>
<feature type="chain" id="PRO_5020728518" description="BZIP transcription factor" evidence="2">
    <location>
        <begin position="20"/>
        <end position="409"/>
    </location>
</feature>
<evidence type="ECO:0000256" key="2">
    <source>
        <dbReference type="SAM" id="SignalP"/>
    </source>
</evidence>
<sequence length="409" mass="44583">MKRILLFCPLLIAASSSFGQITTAQNGLSQPNASTVQLGGTLLQHTNIDLGSSYNLGILKGTANYFSILNNGNVGIGTATPGVRFHVNGATHINLNAGEFLQIKMAGPQNWNRGIDYNITDADGVSNSYGFKIVGYNNDGNRILRFNHYNTSGMAFGGGNYSFENRTYFNSGIGGPYHSDLSFYLNQNTQNPGTETGIKFYTEPNPTVPLMSIMQGGNVGIGTGSPTAKLSLGNSITNVKLALWEGTTDNQYYRTGLGIAAGQFRLFVPRSDNRFSFLASENATDELLTVLGTGNVGIGISTPQTKLAVNGDITAKKVKVTQTGWADYVFHPTYKLRPLPELEQYINKQQHLPEIPSAAEVEKNGIDLGNNQALLLKKIEELTLYVIDLNKKVQQQQEEITRLKQQSRK</sequence>
<evidence type="ECO:0000256" key="1">
    <source>
        <dbReference type="SAM" id="Coils"/>
    </source>
</evidence>
<accession>A0A4S8HYU5</accession>
<protein>
    <recommendedName>
        <fullName evidence="5">BZIP transcription factor</fullName>
    </recommendedName>
</protein>
<evidence type="ECO:0008006" key="5">
    <source>
        <dbReference type="Google" id="ProtNLM"/>
    </source>
</evidence>
<dbReference type="Proteomes" id="UP000306918">
    <property type="component" value="Unassembled WGS sequence"/>
</dbReference>
<dbReference type="AlphaFoldDB" id="A0A4S8HYU5"/>
<reference evidence="3 4" key="1">
    <citation type="submission" date="2019-04" db="EMBL/GenBank/DDBJ databases">
        <title>Niastella caeni sp. nov., isolated from activated sludge.</title>
        <authorList>
            <person name="Sheng M."/>
        </authorList>
    </citation>
    <scope>NUCLEOTIDE SEQUENCE [LARGE SCALE GENOMIC DNA]</scope>
    <source>
        <strain evidence="3 4">HX-2-15</strain>
    </source>
</reference>
<dbReference type="OrthoDB" id="655527at2"/>
<dbReference type="EMBL" id="STFF01000004">
    <property type="protein sequence ID" value="THU38412.1"/>
    <property type="molecule type" value="Genomic_DNA"/>
</dbReference>
<name>A0A4S8HYU5_9BACT</name>
<evidence type="ECO:0000313" key="3">
    <source>
        <dbReference type="EMBL" id="THU38412.1"/>
    </source>
</evidence>
<gene>
    <name evidence="3" type="ORF">FAM09_17230</name>
</gene>
<keyword evidence="1" id="KW-0175">Coiled coil</keyword>
<dbReference type="RefSeq" id="WP_136578368.1">
    <property type="nucleotide sequence ID" value="NZ_STFF01000004.1"/>
</dbReference>
<keyword evidence="4" id="KW-1185">Reference proteome</keyword>
<feature type="signal peptide" evidence="2">
    <location>
        <begin position="1"/>
        <end position="19"/>
    </location>
</feature>
<comment type="caution">
    <text evidence="3">The sequence shown here is derived from an EMBL/GenBank/DDBJ whole genome shotgun (WGS) entry which is preliminary data.</text>
</comment>
<proteinExistence type="predicted"/>
<feature type="coiled-coil region" evidence="1">
    <location>
        <begin position="379"/>
        <end position="406"/>
    </location>
</feature>
<keyword evidence="2" id="KW-0732">Signal</keyword>
<organism evidence="3 4">
    <name type="scientific">Niastella caeni</name>
    <dbReference type="NCBI Taxonomy" id="2569763"/>
    <lineage>
        <taxon>Bacteria</taxon>
        <taxon>Pseudomonadati</taxon>
        <taxon>Bacteroidota</taxon>
        <taxon>Chitinophagia</taxon>
        <taxon>Chitinophagales</taxon>
        <taxon>Chitinophagaceae</taxon>
        <taxon>Niastella</taxon>
    </lineage>
</organism>